<keyword evidence="7" id="KW-1185">Reference proteome</keyword>
<dbReference type="InterPro" id="IPR049435">
    <property type="entry name" value="Cas_Cas6_C"/>
</dbReference>
<dbReference type="InterPro" id="IPR045747">
    <property type="entry name" value="CRISPR-assoc_prot_Cas6_N_sf"/>
</dbReference>
<evidence type="ECO:0000256" key="3">
    <source>
        <dbReference type="ARBA" id="ARBA00023118"/>
    </source>
</evidence>
<dbReference type="PIRSF" id="PIRSF005054">
    <property type="entry name" value="PF1131"/>
    <property type="match status" value="1"/>
</dbReference>
<gene>
    <name evidence="6" type="ORF">prwr041_07800</name>
</gene>
<comment type="function">
    <text evidence="4">CRISPR (clustered regularly interspaced short palindromic repeat), is an adaptive immune system that provides protection against mobile genetic elements (viruses, transposable elements and conjugative plasmids). CRISPR clusters contain sequences complementary to antecedent mobile elements and target invading nucleic acids. CRISPR clusters are transcribed and processed into CRISPR RNA (crRNA).</text>
</comment>
<keyword evidence="2" id="KW-0694">RNA-binding</keyword>
<evidence type="ECO:0000313" key="7">
    <source>
        <dbReference type="Proteomes" id="UP001319045"/>
    </source>
</evidence>
<comment type="similarity">
    <text evidence="1 4">Belongs to the CRISPR-associated protein Cas6/Cse3/CasE family.</text>
</comment>
<protein>
    <recommendedName>
        <fullName evidence="4">CRISPR-associated endoribonuclease</fullName>
    </recommendedName>
</protein>
<keyword evidence="3" id="KW-0051">Antiviral defense</keyword>
<dbReference type="NCBIfam" id="TIGR01877">
    <property type="entry name" value="cas_cas6"/>
    <property type="match status" value="1"/>
</dbReference>
<dbReference type="InterPro" id="IPR010156">
    <property type="entry name" value="CRISPR-assoc_prot_Cas6"/>
</dbReference>
<evidence type="ECO:0000259" key="5">
    <source>
        <dbReference type="Pfam" id="PF01881"/>
    </source>
</evidence>
<organism evidence="6 7">
    <name type="scientific">Prevotella herbatica</name>
    <dbReference type="NCBI Taxonomy" id="2801997"/>
    <lineage>
        <taxon>Bacteria</taxon>
        <taxon>Pseudomonadati</taxon>
        <taxon>Bacteroidota</taxon>
        <taxon>Bacteroidia</taxon>
        <taxon>Bacteroidales</taxon>
        <taxon>Prevotellaceae</taxon>
        <taxon>Prevotella</taxon>
    </lineage>
</organism>
<proteinExistence type="inferred from homology"/>
<evidence type="ECO:0000313" key="6">
    <source>
        <dbReference type="EMBL" id="BCS84887.1"/>
    </source>
</evidence>
<dbReference type="EMBL" id="AP024484">
    <property type="protein sequence ID" value="BCS84887.1"/>
    <property type="molecule type" value="Genomic_DNA"/>
</dbReference>
<evidence type="ECO:0000256" key="2">
    <source>
        <dbReference type="ARBA" id="ARBA00022884"/>
    </source>
</evidence>
<feature type="domain" description="CRISPR associated protein Cas6 C-terminal" evidence="5">
    <location>
        <begin position="131"/>
        <end position="257"/>
    </location>
</feature>
<dbReference type="PANTHER" id="PTHR36984:SF1">
    <property type="entry name" value="CRISPR-ASSOCIATED ENDORIBONUCLEASE CAS6 1"/>
    <property type="match status" value="1"/>
</dbReference>
<dbReference type="Gene3D" id="3.30.70.1890">
    <property type="match status" value="1"/>
</dbReference>
<dbReference type="Pfam" id="PF01881">
    <property type="entry name" value="Cas_Cas6_C"/>
    <property type="match status" value="1"/>
</dbReference>
<dbReference type="RefSeq" id="WP_207155080.1">
    <property type="nucleotide sequence ID" value="NZ_AP024484.1"/>
</dbReference>
<name>A0ABM7NWS3_9BACT</name>
<evidence type="ECO:0000256" key="4">
    <source>
        <dbReference type="PIRNR" id="PIRNR005054"/>
    </source>
</evidence>
<reference evidence="6 7" key="1">
    <citation type="journal article" date="2022" name="Int. J. Syst. Evol. Microbiol.">
        <title>Prevotella herbatica sp. nov., a plant polysaccharide-decomposing anaerobic bacterium isolated from a methanogenic reactor.</title>
        <authorList>
            <person name="Uek A."/>
            <person name="Tonouchi A."/>
            <person name="Kaku N."/>
            <person name="Ueki K."/>
        </authorList>
    </citation>
    <scope>NUCLEOTIDE SEQUENCE [LARGE SCALE GENOMIC DNA]</scope>
    <source>
        <strain evidence="6 7">WR041</strain>
    </source>
</reference>
<dbReference type="PANTHER" id="PTHR36984">
    <property type="entry name" value="CRISPR-ASSOCIATED ENDORIBONUCLEASE CAS6 1"/>
    <property type="match status" value="1"/>
</dbReference>
<dbReference type="CDD" id="cd21140">
    <property type="entry name" value="Cas6_I-like"/>
    <property type="match status" value="1"/>
</dbReference>
<sequence>MRFKLTLKINREKYGDTLPLSYQYEASSAIYRILSNADEEYSTWLHENGFNLDFKKKFKLFTFSRIVGEYKILKDTGRIRFFGETVEWYVSFLPERSTQKFIEGLFLHQTFEIGDKKSVVQFHITCVEAMPEPAYSEEMEFETQSPMCIKLRTEDGHIDYLSPKDVRAPYLIFNGLFDKYKAFCGKSLEYPLEDCKLETLSEPKSALIMIKAGTTAQTRIRGFQCRFKVKAPVEIMKIIYSSGIGVQTSVGFGCVEVIN</sequence>
<dbReference type="Gene3D" id="3.30.70.1900">
    <property type="match status" value="1"/>
</dbReference>
<evidence type="ECO:0000256" key="1">
    <source>
        <dbReference type="ARBA" id="ARBA00005937"/>
    </source>
</evidence>
<accession>A0ABM7NWS3</accession>
<dbReference type="Pfam" id="PF21350">
    <property type="entry name" value="Cas6_I-A"/>
    <property type="match status" value="1"/>
</dbReference>
<dbReference type="Proteomes" id="UP001319045">
    <property type="component" value="Chromosome"/>
</dbReference>